<sequence>MVEDVVVWWKGLLYGGHDERVVVVGVEVVVMGSVVDGVVVVGLVVVVWGSGYGGGGVVGLGWKWLILWCREIDCDDGIGHGCWSHFGHVVIVRSVVFDAENRKKE</sequence>
<reference evidence="2 3" key="1">
    <citation type="journal article" date="2021" name="Elife">
        <title>Chloroplast acquisition without the gene transfer in kleptoplastic sea slugs, Plakobranchus ocellatus.</title>
        <authorList>
            <person name="Maeda T."/>
            <person name="Takahashi S."/>
            <person name="Yoshida T."/>
            <person name="Shimamura S."/>
            <person name="Takaki Y."/>
            <person name="Nagai Y."/>
            <person name="Toyoda A."/>
            <person name="Suzuki Y."/>
            <person name="Arimoto A."/>
            <person name="Ishii H."/>
            <person name="Satoh N."/>
            <person name="Nishiyama T."/>
            <person name="Hasebe M."/>
            <person name="Maruyama T."/>
            <person name="Minagawa J."/>
            <person name="Obokata J."/>
            <person name="Shigenobu S."/>
        </authorList>
    </citation>
    <scope>NUCLEOTIDE SEQUENCE [LARGE SCALE GENOMIC DNA]</scope>
</reference>
<keyword evidence="1" id="KW-1133">Transmembrane helix</keyword>
<feature type="transmembrane region" description="Helical" evidence="1">
    <location>
        <begin position="38"/>
        <end position="62"/>
    </location>
</feature>
<gene>
    <name evidence="2" type="ORF">ElyMa_003795500</name>
</gene>
<name>A0AAV4FD46_9GAST</name>
<dbReference type="EMBL" id="BMAT01007760">
    <property type="protein sequence ID" value="GFR70796.1"/>
    <property type="molecule type" value="Genomic_DNA"/>
</dbReference>
<keyword evidence="1" id="KW-0812">Transmembrane</keyword>
<evidence type="ECO:0008006" key="4">
    <source>
        <dbReference type="Google" id="ProtNLM"/>
    </source>
</evidence>
<keyword evidence="3" id="KW-1185">Reference proteome</keyword>
<accession>A0AAV4FD46</accession>
<organism evidence="2 3">
    <name type="scientific">Elysia marginata</name>
    <dbReference type="NCBI Taxonomy" id="1093978"/>
    <lineage>
        <taxon>Eukaryota</taxon>
        <taxon>Metazoa</taxon>
        <taxon>Spiralia</taxon>
        <taxon>Lophotrochozoa</taxon>
        <taxon>Mollusca</taxon>
        <taxon>Gastropoda</taxon>
        <taxon>Heterobranchia</taxon>
        <taxon>Euthyneura</taxon>
        <taxon>Panpulmonata</taxon>
        <taxon>Sacoglossa</taxon>
        <taxon>Placobranchoidea</taxon>
        <taxon>Plakobranchidae</taxon>
        <taxon>Elysia</taxon>
    </lineage>
</organism>
<keyword evidence="1" id="KW-0472">Membrane</keyword>
<dbReference type="AlphaFoldDB" id="A0AAV4FD46"/>
<comment type="caution">
    <text evidence="2">The sequence shown here is derived from an EMBL/GenBank/DDBJ whole genome shotgun (WGS) entry which is preliminary data.</text>
</comment>
<evidence type="ECO:0000313" key="3">
    <source>
        <dbReference type="Proteomes" id="UP000762676"/>
    </source>
</evidence>
<dbReference type="Proteomes" id="UP000762676">
    <property type="component" value="Unassembled WGS sequence"/>
</dbReference>
<proteinExistence type="predicted"/>
<evidence type="ECO:0000313" key="2">
    <source>
        <dbReference type="EMBL" id="GFR70796.1"/>
    </source>
</evidence>
<protein>
    <recommendedName>
        <fullName evidence="4">Transmembrane protein</fullName>
    </recommendedName>
</protein>
<evidence type="ECO:0000256" key="1">
    <source>
        <dbReference type="SAM" id="Phobius"/>
    </source>
</evidence>